<reference evidence="3 4" key="1">
    <citation type="journal article" date="2011" name="Stand. Genomic Sci.">
        <title>Non-contiguous finished genome sequence and contextual data of the filamentous soil bacterium Ktedonobacter racemifer type strain (SOSP1-21).</title>
        <authorList>
            <person name="Chang Y.J."/>
            <person name="Land M."/>
            <person name="Hauser L."/>
            <person name="Chertkov O."/>
            <person name="Del Rio T.G."/>
            <person name="Nolan M."/>
            <person name="Copeland A."/>
            <person name="Tice H."/>
            <person name="Cheng J.F."/>
            <person name="Lucas S."/>
            <person name="Han C."/>
            <person name="Goodwin L."/>
            <person name="Pitluck S."/>
            <person name="Ivanova N."/>
            <person name="Ovchinikova G."/>
            <person name="Pati A."/>
            <person name="Chen A."/>
            <person name="Palaniappan K."/>
            <person name="Mavromatis K."/>
            <person name="Liolios K."/>
            <person name="Brettin T."/>
            <person name="Fiebig A."/>
            <person name="Rohde M."/>
            <person name="Abt B."/>
            <person name="Goker M."/>
            <person name="Detter J.C."/>
            <person name="Woyke T."/>
            <person name="Bristow J."/>
            <person name="Eisen J.A."/>
            <person name="Markowitz V."/>
            <person name="Hugenholtz P."/>
            <person name="Kyrpides N.C."/>
            <person name="Klenk H.P."/>
            <person name="Lapidus A."/>
        </authorList>
    </citation>
    <scope>NUCLEOTIDE SEQUENCE [LARGE SCALE GENOMIC DNA]</scope>
    <source>
        <strain evidence="4">DSM 44963</strain>
    </source>
</reference>
<dbReference type="RefSeq" id="WP_007914678.1">
    <property type="nucleotide sequence ID" value="NZ_ADVG01000003.1"/>
</dbReference>
<dbReference type="EMBL" id="ADVG01000003">
    <property type="protein sequence ID" value="EFH83743.1"/>
    <property type="molecule type" value="Genomic_DNA"/>
</dbReference>
<feature type="transmembrane region" description="Helical" evidence="2">
    <location>
        <begin position="74"/>
        <end position="92"/>
    </location>
</feature>
<dbReference type="InParanoid" id="D6TTJ2"/>
<dbReference type="Proteomes" id="UP000004508">
    <property type="component" value="Unassembled WGS sequence"/>
</dbReference>
<dbReference type="OrthoDB" id="10006060at2"/>
<feature type="region of interest" description="Disordered" evidence="1">
    <location>
        <begin position="1"/>
        <end position="45"/>
    </location>
</feature>
<feature type="transmembrane region" description="Helical" evidence="2">
    <location>
        <begin position="188"/>
        <end position="214"/>
    </location>
</feature>
<keyword evidence="2" id="KW-1133">Transmembrane helix</keyword>
<evidence type="ECO:0000256" key="1">
    <source>
        <dbReference type="SAM" id="MobiDB-lite"/>
    </source>
</evidence>
<dbReference type="AlphaFoldDB" id="D6TTJ2"/>
<feature type="compositionally biased region" description="Low complexity" evidence="1">
    <location>
        <begin position="22"/>
        <end position="39"/>
    </location>
</feature>
<keyword evidence="4" id="KW-1185">Reference proteome</keyword>
<proteinExistence type="predicted"/>
<feature type="transmembrane region" description="Helical" evidence="2">
    <location>
        <begin position="112"/>
        <end position="136"/>
    </location>
</feature>
<evidence type="ECO:0000313" key="3">
    <source>
        <dbReference type="EMBL" id="EFH83743.1"/>
    </source>
</evidence>
<keyword evidence="2" id="KW-0472">Membrane</keyword>
<feature type="compositionally biased region" description="Pro residues" evidence="1">
    <location>
        <begin position="1"/>
        <end position="21"/>
    </location>
</feature>
<keyword evidence="2" id="KW-0812">Transmembrane</keyword>
<organism evidence="3 4">
    <name type="scientific">Ktedonobacter racemifer DSM 44963</name>
    <dbReference type="NCBI Taxonomy" id="485913"/>
    <lineage>
        <taxon>Bacteria</taxon>
        <taxon>Bacillati</taxon>
        <taxon>Chloroflexota</taxon>
        <taxon>Ktedonobacteria</taxon>
        <taxon>Ktedonobacterales</taxon>
        <taxon>Ktedonobacteraceae</taxon>
        <taxon>Ktedonobacter</taxon>
    </lineage>
</organism>
<sequence>MQQPPSPGPANYPGSFPPAPQQPGQSQAYPPASAQPNYAGYPSQPGMPPVSYPYPGYPPQSAPPRTTGATALKYGLIFGAILVVAYLINLGVGRVLVQVLISAEYSPSAIGALSYIPTIIFTLVYWVIYFLAGLFAARQARNVTAATLTGLLASLCFFVVYFIVLIINVASVWGVITRYGEVGGYLTSLGVGIAVTLIMQIGLGIGLAALGGLLGKGKTA</sequence>
<evidence type="ECO:0000313" key="4">
    <source>
        <dbReference type="Proteomes" id="UP000004508"/>
    </source>
</evidence>
<feature type="transmembrane region" description="Helical" evidence="2">
    <location>
        <begin position="148"/>
        <end position="176"/>
    </location>
</feature>
<comment type="caution">
    <text evidence="3">The sequence shown here is derived from an EMBL/GenBank/DDBJ whole genome shotgun (WGS) entry which is preliminary data.</text>
</comment>
<name>D6TTJ2_KTERA</name>
<dbReference type="STRING" id="485913.Krac_4738"/>
<evidence type="ECO:0000256" key="2">
    <source>
        <dbReference type="SAM" id="Phobius"/>
    </source>
</evidence>
<accession>D6TTJ2</accession>
<protein>
    <submittedName>
        <fullName evidence="3">Uncharacterized protein</fullName>
    </submittedName>
</protein>
<gene>
    <name evidence="3" type="ORF">Krac_4738</name>
</gene>